<dbReference type="Pfam" id="PF01551">
    <property type="entry name" value="Peptidase_M23"/>
    <property type="match status" value="1"/>
</dbReference>
<dbReference type="InterPro" id="IPR050570">
    <property type="entry name" value="Cell_wall_metabolism_enzyme"/>
</dbReference>
<dbReference type="SUPFAM" id="SSF51261">
    <property type="entry name" value="Duplicated hybrid motif"/>
    <property type="match status" value="1"/>
</dbReference>
<gene>
    <name evidence="2" type="ORF">EV664_101182</name>
</gene>
<dbReference type="RefSeq" id="WP_188656343.1">
    <property type="nucleotide sequence ID" value="NZ_BMLU01000001.1"/>
</dbReference>
<feature type="domain" description="M23ase beta-sheet core" evidence="1">
    <location>
        <begin position="101"/>
        <end position="209"/>
    </location>
</feature>
<keyword evidence="3" id="KW-1185">Reference proteome</keyword>
<dbReference type="InterPro" id="IPR016047">
    <property type="entry name" value="M23ase_b-sheet_dom"/>
</dbReference>
<comment type="caution">
    <text evidence="2">The sequence shown here is derived from an EMBL/GenBank/DDBJ whole genome shotgun (WGS) entry which is preliminary data.</text>
</comment>
<evidence type="ECO:0000313" key="2">
    <source>
        <dbReference type="EMBL" id="TDN86608.1"/>
    </source>
</evidence>
<reference evidence="2 3" key="1">
    <citation type="submission" date="2019-03" db="EMBL/GenBank/DDBJ databases">
        <title>Genomic Encyclopedia of Type Strains, Phase IV (KMG-IV): sequencing the most valuable type-strain genomes for metagenomic binning, comparative biology and taxonomic classification.</title>
        <authorList>
            <person name="Goeker M."/>
        </authorList>
    </citation>
    <scope>NUCLEOTIDE SEQUENCE [LARGE SCALE GENOMIC DNA]</scope>
    <source>
        <strain evidence="2 3">DSM 25059</strain>
    </source>
</reference>
<accession>A0A4V3BUH7</accession>
<dbReference type="AlphaFoldDB" id="A0A4V3BUH7"/>
<dbReference type="EMBL" id="SNWD01000001">
    <property type="protein sequence ID" value="TDN86608.1"/>
    <property type="molecule type" value="Genomic_DNA"/>
</dbReference>
<sequence>MLVLLLGAVALFAATVRIGPDKRAAAAEPAPDAGARPLVRLKHRERAAQAMAEEPAMPAPAPSIPRISPAGEPMLSIPVAGVGIDQITDSYGDPRGENGRTHEGTDIMAPSGTKVLAAAPGTIEKLYFSKGGGGITVYQRSAGGGWMFYYAHLGGYAPDLKEGMHVKAGDVIGYVGDTGNAAPGVHHLHFGVSRLAPGDGWWQGVPVDPYPLLAQNAHGG</sequence>
<name>A0A4V3BUH7_9SPHN</name>
<evidence type="ECO:0000313" key="3">
    <source>
        <dbReference type="Proteomes" id="UP000295493"/>
    </source>
</evidence>
<dbReference type="GO" id="GO:0004222">
    <property type="term" value="F:metalloendopeptidase activity"/>
    <property type="evidence" value="ECO:0007669"/>
    <property type="project" value="TreeGrafter"/>
</dbReference>
<protein>
    <submittedName>
        <fullName evidence="2">Peptidase M23-like protein</fullName>
    </submittedName>
</protein>
<proteinExistence type="predicted"/>
<dbReference type="PANTHER" id="PTHR21666">
    <property type="entry name" value="PEPTIDASE-RELATED"/>
    <property type="match status" value="1"/>
</dbReference>
<dbReference type="Gene3D" id="2.70.70.10">
    <property type="entry name" value="Glucose Permease (Domain IIA)"/>
    <property type="match status" value="1"/>
</dbReference>
<dbReference type="PANTHER" id="PTHR21666:SF270">
    <property type="entry name" value="MUREIN HYDROLASE ACTIVATOR ENVC"/>
    <property type="match status" value="1"/>
</dbReference>
<evidence type="ECO:0000259" key="1">
    <source>
        <dbReference type="Pfam" id="PF01551"/>
    </source>
</evidence>
<dbReference type="InterPro" id="IPR011055">
    <property type="entry name" value="Dup_hybrid_motif"/>
</dbReference>
<dbReference type="CDD" id="cd12797">
    <property type="entry name" value="M23_peptidase"/>
    <property type="match status" value="1"/>
</dbReference>
<organism evidence="2 3">
    <name type="scientific">Stakelama pacifica</name>
    <dbReference type="NCBI Taxonomy" id="517720"/>
    <lineage>
        <taxon>Bacteria</taxon>
        <taxon>Pseudomonadati</taxon>
        <taxon>Pseudomonadota</taxon>
        <taxon>Alphaproteobacteria</taxon>
        <taxon>Sphingomonadales</taxon>
        <taxon>Sphingomonadaceae</taxon>
        <taxon>Stakelama</taxon>
    </lineage>
</organism>
<dbReference type="Proteomes" id="UP000295493">
    <property type="component" value="Unassembled WGS sequence"/>
</dbReference>